<dbReference type="AlphaFoldDB" id="A0A8J6BRY4"/>
<accession>A0A8J6BRY4</accession>
<name>A0A8J6BRY4_ZIZPA</name>
<reference evidence="2" key="1">
    <citation type="journal article" date="2021" name="bioRxiv">
        <title>Whole Genome Assembly and Annotation of Northern Wild Rice, Zizania palustris L., Supports a Whole Genome Duplication in the Zizania Genus.</title>
        <authorList>
            <person name="Haas M."/>
            <person name="Kono T."/>
            <person name="Macchietto M."/>
            <person name="Millas R."/>
            <person name="McGilp L."/>
            <person name="Shao M."/>
            <person name="Duquette J."/>
            <person name="Hirsch C.N."/>
            <person name="Kimball J."/>
        </authorList>
    </citation>
    <scope>NUCLEOTIDE SEQUENCE</scope>
    <source>
        <tissue evidence="2">Fresh leaf tissue</tissue>
    </source>
</reference>
<evidence type="ECO:0000313" key="2">
    <source>
        <dbReference type="EMBL" id="KAG8088753.1"/>
    </source>
</evidence>
<proteinExistence type="predicted"/>
<dbReference type="EMBL" id="JAAALK010000082">
    <property type="protein sequence ID" value="KAG8088753.1"/>
    <property type="molecule type" value="Genomic_DNA"/>
</dbReference>
<keyword evidence="3" id="KW-1185">Reference proteome</keyword>
<organism evidence="2 3">
    <name type="scientific">Zizania palustris</name>
    <name type="common">Northern wild rice</name>
    <dbReference type="NCBI Taxonomy" id="103762"/>
    <lineage>
        <taxon>Eukaryota</taxon>
        <taxon>Viridiplantae</taxon>
        <taxon>Streptophyta</taxon>
        <taxon>Embryophyta</taxon>
        <taxon>Tracheophyta</taxon>
        <taxon>Spermatophyta</taxon>
        <taxon>Magnoliopsida</taxon>
        <taxon>Liliopsida</taxon>
        <taxon>Poales</taxon>
        <taxon>Poaceae</taxon>
        <taxon>BOP clade</taxon>
        <taxon>Oryzoideae</taxon>
        <taxon>Oryzeae</taxon>
        <taxon>Zizaniinae</taxon>
        <taxon>Zizania</taxon>
    </lineage>
</organism>
<gene>
    <name evidence="2" type="ORF">GUJ93_ZPchr0010g9138</name>
</gene>
<evidence type="ECO:0000313" key="3">
    <source>
        <dbReference type="Proteomes" id="UP000729402"/>
    </source>
</evidence>
<feature type="compositionally biased region" description="Polar residues" evidence="1">
    <location>
        <begin position="141"/>
        <end position="152"/>
    </location>
</feature>
<dbReference type="Proteomes" id="UP000729402">
    <property type="component" value="Unassembled WGS sequence"/>
</dbReference>
<protein>
    <submittedName>
        <fullName evidence="2">Uncharacterized protein</fullName>
    </submittedName>
</protein>
<feature type="region of interest" description="Disordered" evidence="1">
    <location>
        <begin position="133"/>
        <end position="153"/>
    </location>
</feature>
<evidence type="ECO:0000256" key="1">
    <source>
        <dbReference type="SAM" id="MobiDB-lite"/>
    </source>
</evidence>
<reference evidence="2" key="2">
    <citation type="submission" date="2021-02" db="EMBL/GenBank/DDBJ databases">
        <authorList>
            <person name="Kimball J.A."/>
            <person name="Haas M.W."/>
            <person name="Macchietto M."/>
            <person name="Kono T."/>
            <person name="Duquette J."/>
            <person name="Shao M."/>
        </authorList>
    </citation>
    <scope>NUCLEOTIDE SEQUENCE</scope>
    <source>
        <tissue evidence="2">Fresh leaf tissue</tissue>
    </source>
</reference>
<sequence>MGLYPPRVSNSLELKNQSSYLLFHFPVLSSAFLLLESPPLDCSSYVRLLHECFPWVCRHTSTPAGLIFHGNCSHRRLHQTNSGVLVLCSMRSHFGTGDGRIRARGFTTWWKRHCDLFLIYLFIADFPKRNTHKKGTDGGSYDSNQHDSSTFITGKPKTRFFRKALKDYRRENKNSNDEEIVIKKGKDKDDPVGLCFMAFGDRSKTRSHHSRRSRKSV</sequence>
<comment type="caution">
    <text evidence="2">The sequence shown here is derived from an EMBL/GenBank/DDBJ whole genome shotgun (WGS) entry which is preliminary data.</text>
</comment>